<organism evidence="2 3">
    <name type="scientific">Cytobacillus purgationiresistens</name>
    <dbReference type="NCBI Taxonomy" id="863449"/>
    <lineage>
        <taxon>Bacteria</taxon>
        <taxon>Bacillati</taxon>
        <taxon>Bacillota</taxon>
        <taxon>Bacilli</taxon>
        <taxon>Bacillales</taxon>
        <taxon>Bacillaceae</taxon>
        <taxon>Cytobacillus</taxon>
    </lineage>
</organism>
<feature type="domain" description="Styrene monooxygenase StyA putative substrate binding" evidence="1">
    <location>
        <begin position="137"/>
        <end position="243"/>
    </location>
</feature>
<dbReference type="Pfam" id="PF17885">
    <property type="entry name" value="Smoa_sbd"/>
    <property type="match status" value="1"/>
</dbReference>
<evidence type="ECO:0000313" key="3">
    <source>
        <dbReference type="Proteomes" id="UP001238088"/>
    </source>
</evidence>
<accession>A0ABU0AH05</accession>
<protein>
    <recommendedName>
        <fullName evidence="1">Styrene monooxygenase StyA putative substrate binding domain-containing protein</fullName>
    </recommendedName>
</protein>
<dbReference type="Gene3D" id="3.30.9.40">
    <property type="match status" value="1"/>
</dbReference>
<keyword evidence="3" id="KW-1185">Reference proteome</keyword>
<evidence type="ECO:0000259" key="1">
    <source>
        <dbReference type="Pfam" id="PF17885"/>
    </source>
</evidence>
<dbReference type="Proteomes" id="UP001238088">
    <property type="component" value="Unassembled WGS sequence"/>
</dbReference>
<reference evidence="2 3" key="1">
    <citation type="submission" date="2023-07" db="EMBL/GenBank/DDBJ databases">
        <title>Genomic Encyclopedia of Type Strains, Phase IV (KMG-IV): sequencing the most valuable type-strain genomes for metagenomic binning, comparative biology and taxonomic classification.</title>
        <authorList>
            <person name="Goeker M."/>
        </authorList>
    </citation>
    <scope>NUCLEOTIDE SEQUENCE [LARGE SCALE GENOMIC DNA]</scope>
    <source>
        <strain evidence="2 3">DSM 23494</strain>
    </source>
</reference>
<dbReference type="RefSeq" id="WP_307475053.1">
    <property type="nucleotide sequence ID" value="NZ_JAUSUB010000009.1"/>
</dbReference>
<dbReference type="InterPro" id="IPR041654">
    <property type="entry name" value="StyA_sbd"/>
</dbReference>
<proteinExistence type="predicted"/>
<gene>
    <name evidence="2" type="ORF">J2S17_002414</name>
</gene>
<dbReference type="SUPFAM" id="SSF51905">
    <property type="entry name" value="FAD/NAD(P)-binding domain"/>
    <property type="match status" value="1"/>
</dbReference>
<sequence>MKKRLGLIGSGVSGLHLAYALKDEFDITVIERQASEKMRDGRIMSTQVHFGPTRAREERFHVPKWGEQPLIESIHITLGDKKLFVCNLQEPALSIDQRLYYYHSVNDLIDKGVDDKVDKESAERLVDGFDLVVDCTGKNGPLFPFPIEEALSPLEAPQRKCIVGYFKGIKSNLPLGVSVAILPEEGEMFEIPALTELGPVTILFIMAIPNGDLDVFKGVKDAVSFSQTMRNTVQQFFPDIHSRVEEHSFELCDEKGFLQTV</sequence>
<dbReference type="InterPro" id="IPR036188">
    <property type="entry name" value="FAD/NAD-bd_sf"/>
</dbReference>
<dbReference type="Gene3D" id="3.50.50.60">
    <property type="entry name" value="FAD/NAD(P)-binding domain"/>
    <property type="match status" value="1"/>
</dbReference>
<evidence type="ECO:0000313" key="2">
    <source>
        <dbReference type="EMBL" id="MDQ0270539.1"/>
    </source>
</evidence>
<name>A0ABU0AH05_9BACI</name>
<dbReference type="EMBL" id="JAUSUB010000009">
    <property type="protein sequence ID" value="MDQ0270539.1"/>
    <property type="molecule type" value="Genomic_DNA"/>
</dbReference>
<comment type="caution">
    <text evidence="2">The sequence shown here is derived from an EMBL/GenBank/DDBJ whole genome shotgun (WGS) entry which is preliminary data.</text>
</comment>